<name>A0A1G9KNL9_9FLAO</name>
<dbReference type="OrthoDB" id="9801651at2"/>
<organism evidence="3 4">
    <name type="scientific">Kriegella aquimaris</name>
    <dbReference type="NCBI Taxonomy" id="192904"/>
    <lineage>
        <taxon>Bacteria</taxon>
        <taxon>Pseudomonadati</taxon>
        <taxon>Bacteroidota</taxon>
        <taxon>Flavobacteriia</taxon>
        <taxon>Flavobacteriales</taxon>
        <taxon>Flavobacteriaceae</taxon>
        <taxon>Kriegella</taxon>
    </lineage>
</organism>
<dbReference type="STRING" id="192904.SAMN04488514_1011059"/>
<dbReference type="SUPFAM" id="SSF52172">
    <property type="entry name" value="CheY-like"/>
    <property type="match status" value="1"/>
</dbReference>
<evidence type="ECO:0000256" key="1">
    <source>
        <dbReference type="PROSITE-ProRule" id="PRU00169"/>
    </source>
</evidence>
<dbReference type="PROSITE" id="PS50110">
    <property type="entry name" value="RESPONSE_REGULATORY"/>
    <property type="match status" value="1"/>
</dbReference>
<keyword evidence="1" id="KW-0597">Phosphoprotein</keyword>
<dbReference type="SMART" id="SM00448">
    <property type="entry name" value="REC"/>
    <property type="match status" value="1"/>
</dbReference>
<reference evidence="3 4" key="1">
    <citation type="submission" date="2016-10" db="EMBL/GenBank/DDBJ databases">
        <authorList>
            <person name="de Groot N.N."/>
        </authorList>
    </citation>
    <scope>NUCLEOTIDE SEQUENCE [LARGE SCALE GENOMIC DNA]</scope>
    <source>
        <strain evidence="3 4">DSM 19886</strain>
    </source>
</reference>
<dbReference type="PANTHER" id="PTHR44520">
    <property type="entry name" value="RESPONSE REGULATOR RCP1-RELATED"/>
    <property type="match status" value="1"/>
</dbReference>
<feature type="domain" description="Response regulatory" evidence="2">
    <location>
        <begin position="10"/>
        <end position="131"/>
    </location>
</feature>
<dbReference type="Pfam" id="PF00072">
    <property type="entry name" value="Response_reg"/>
    <property type="match status" value="1"/>
</dbReference>
<accession>A0A1G9KNL9</accession>
<dbReference type="EMBL" id="FNGV01000001">
    <property type="protein sequence ID" value="SDL51043.1"/>
    <property type="molecule type" value="Genomic_DNA"/>
</dbReference>
<proteinExistence type="predicted"/>
<sequence length="150" mass="17204">MTKKSNLISRIILVDDDEDDRDLFAEAFQSLNLKSDFVQFKNGQELLDYIKEIDHSIATLVFLDLNMPIISGMEVLKQLRKTLNINDVFITIYSTSSSQKDVENAYNFGANGYLRKPSNFQHLCKLIYKAIDTVTTNRGNEVAKEEFVLK</sequence>
<keyword evidence="4" id="KW-1185">Reference proteome</keyword>
<evidence type="ECO:0000259" key="2">
    <source>
        <dbReference type="PROSITE" id="PS50110"/>
    </source>
</evidence>
<evidence type="ECO:0000313" key="3">
    <source>
        <dbReference type="EMBL" id="SDL51043.1"/>
    </source>
</evidence>
<dbReference type="InterPro" id="IPR052893">
    <property type="entry name" value="TCS_response_regulator"/>
</dbReference>
<dbReference type="Gene3D" id="3.40.50.2300">
    <property type="match status" value="1"/>
</dbReference>
<gene>
    <name evidence="3" type="ORF">SAMN04488514_1011059</name>
</gene>
<dbReference type="AlphaFoldDB" id="A0A1G9KNL9"/>
<dbReference type="PANTHER" id="PTHR44520:SF2">
    <property type="entry name" value="RESPONSE REGULATOR RCP1"/>
    <property type="match status" value="1"/>
</dbReference>
<dbReference type="RefSeq" id="WP_089886091.1">
    <property type="nucleotide sequence ID" value="NZ_FNGV01000001.1"/>
</dbReference>
<protein>
    <submittedName>
        <fullName evidence="3">Response regulator receiver domain-containing protein</fullName>
    </submittedName>
</protein>
<dbReference type="Proteomes" id="UP000199440">
    <property type="component" value="Unassembled WGS sequence"/>
</dbReference>
<dbReference type="GO" id="GO:0000160">
    <property type="term" value="P:phosphorelay signal transduction system"/>
    <property type="evidence" value="ECO:0007669"/>
    <property type="project" value="InterPro"/>
</dbReference>
<evidence type="ECO:0000313" key="4">
    <source>
        <dbReference type="Proteomes" id="UP000199440"/>
    </source>
</evidence>
<dbReference type="InterPro" id="IPR001789">
    <property type="entry name" value="Sig_transdc_resp-reg_receiver"/>
</dbReference>
<feature type="modified residue" description="4-aspartylphosphate" evidence="1">
    <location>
        <position position="64"/>
    </location>
</feature>
<dbReference type="InterPro" id="IPR011006">
    <property type="entry name" value="CheY-like_superfamily"/>
</dbReference>